<dbReference type="GO" id="GO:0016020">
    <property type="term" value="C:membrane"/>
    <property type="evidence" value="ECO:0007669"/>
    <property type="project" value="UniProtKB-SubCell"/>
</dbReference>
<keyword evidence="4 7" id="KW-1133">Transmembrane helix</keyword>
<evidence type="ECO:0000259" key="8">
    <source>
        <dbReference type="PROSITE" id="PS50850"/>
    </source>
</evidence>
<feature type="transmembrane region" description="Helical" evidence="7">
    <location>
        <begin position="514"/>
        <end position="537"/>
    </location>
</feature>
<gene>
    <name evidence="9" type="ORF">NP233_g3937</name>
</gene>
<organism evidence="9 10">
    <name type="scientific">Leucocoprinus birnbaumii</name>
    <dbReference type="NCBI Taxonomy" id="56174"/>
    <lineage>
        <taxon>Eukaryota</taxon>
        <taxon>Fungi</taxon>
        <taxon>Dikarya</taxon>
        <taxon>Basidiomycota</taxon>
        <taxon>Agaricomycotina</taxon>
        <taxon>Agaricomycetes</taxon>
        <taxon>Agaricomycetidae</taxon>
        <taxon>Agaricales</taxon>
        <taxon>Agaricineae</taxon>
        <taxon>Agaricaceae</taxon>
        <taxon>Leucocoprinus</taxon>
    </lineage>
</organism>
<evidence type="ECO:0000313" key="10">
    <source>
        <dbReference type="Proteomes" id="UP001213000"/>
    </source>
</evidence>
<dbReference type="PANTHER" id="PTHR23504">
    <property type="entry name" value="MAJOR FACILITATOR SUPERFAMILY DOMAIN-CONTAINING PROTEIN 10"/>
    <property type="match status" value="1"/>
</dbReference>
<evidence type="ECO:0000256" key="5">
    <source>
        <dbReference type="ARBA" id="ARBA00023136"/>
    </source>
</evidence>
<dbReference type="Pfam" id="PF07690">
    <property type="entry name" value="MFS_1"/>
    <property type="match status" value="1"/>
</dbReference>
<comment type="subcellular location">
    <subcellularLocation>
        <location evidence="1">Membrane</location>
        <topology evidence="1">Multi-pass membrane protein</topology>
    </subcellularLocation>
</comment>
<dbReference type="InterPro" id="IPR036259">
    <property type="entry name" value="MFS_trans_sf"/>
</dbReference>
<dbReference type="AlphaFoldDB" id="A0AAD5YY05"/>
<reference evidence="9" key="1">
    <citation type="submission" date="2022-07" db="EMBL/GenBank/DDBJ databases">
        <title>Genome Sequence of Leucocoprinus birnbaumii.</title>
        <authorList>
            <person name="Buettner E."/>
        </authorList>
    </citation>
    <scope>NUCLEOTIDE SEQUENCE</scope>
    <source>
        <strain evidence="9">VT141</strain>
    </source>
</reference>
<evidence type="ECO:0000256" key="1">
    <source>
        <dbReference type="ARBA" id="ARBA00004141"/>
    </source>
</evidence>
<evidence type="ECO:0000256" key="7">
    <source>
        <dbReference type="SAM" id="Phobius"/>
    </source>
</evidence>
<evidence type="ECO:0000256" key="2">
    <source>
        <dbReference type="ARBA" id="ARBA00022448"/>
    </source>
</evidence>
<evidence type="ECO:0000256" key="3">
    <source>
        <dbReference type="ARBA" id="ARBA00022692"/>
    </source>
</evidence>
<keyword evidence="10" id="KW-1185">Reference proteome</keyword>
<name>A0AAD5YY05_9AGAR</name>
<proteinExistence type="predicted"/>
<sequence>MDPENPAVNVNTDAQPQQETRKPLPIKQLLVVATVLLAEPLTNSIIRSFNDALAAANPAKGFSDEVEAPNSSIFSQFLESSLYLAKAATVYQWGKLSDKLGRRPILLMGPLGMGLSTFALGITGNAWVQTTARSMQGVFGGNLETTKTVIAEITDSTNRNRAYAALPLVQSTGTSIGSSIGSFIATLNQKLPFFDHIFFIKEHPLFIPCTIAAAFSFSSFHLVYHGFQETLPAEFLIDWKVIWSFRDRARSAVLASIPTVPTSTTSLLDEARNLGYGTVNRVQAAAEGTVNNAREGVTSGISDLQQEATAGVTQAVGSLLPTDKIRNTLRLKELISRQLLVALLNYAFISFIDQAQQTLLPMIYTAPIPKYGLGLSSEDMTSIMAKWGSYNTLAQLMLFPWLLQRFGPKKVYATCVSSMMFFFAGFPILHLIAAYFGDANILVRRLLAVHMGISSLVYMAYGCAQMFIMDAVPDKGSMGSVNGIGQSVGSSARMVAPTMISLVYTFSLNIGVKYGGYLTFAVLIAITMMGSMISALLPRHSP</sequence>
<dbReference type="PANTHER" id="PTHR23504:SF15">
    <property type="entry name" value="MAJOR FACILITATOR SUPERFAMILY (MFS) PROFILE DOMAIN-CONTAINING PROTEIN"/>
    <property type="match status" value="1"/>
</dbReference>
<dbReference type="SUPFAM" id="SSF103473">
    <property type="entry name" value="MFS general substrate transporter"/>
    <property type="match status" value="1"/>
</dbReference>
<keyword evidence="3 7" id="KW-0812">Transmembrane</keyword>
<dbReference type="EMBL" id="JANIEX010000199">
    <property type="protein sequence ID" value="KAJ3571156.1"/>
    <property type="molecule type" value="Genomic_DNA"/>
</dbReference>
<feature type="transmembrane region" description="Helical" evidence="7">
    <location>
        <begin position="105"/>
        <end position="128"/>
    </location>
</feature>
<comment type="caution">
    <text evidence="9">The sequence shown here is derived from an EMBL/GenBank/DDBJ whole genome shotgun (WGS) entry which is preliminary data.</text>
</comment>
<dbReference type="InterPro" id="IPR011701">
    <property type="entry name" value="MFS"/>
</dbReference>
<feature type="transmembrane region" description="Helical" evidence="7">
    <location>
        <begin position="205"/>
        <end position="224"/>
    </location>
</feature>
<dbReference type="InterPro" id="IPR020846">
    <property type="entry name" value="MFS_dom"/>
</dbReference>
<evidence type="ECO:0000313" key="9">
    <source>
        <dbReference type="EMBL" id="KAJ3571156.1"/>
    </source>
</evidence>
<accession>A0AAD5YY05</accession>
<evidence type="ECO:0000256" key="4">
    <source>
        <dbReference type="ARBA" id="ARBA00022989"/>
    </source>
</evidence>
<protein>
    <recommendedName>
        <fullName evidence="8">Major facilitator superfamily (MFS) profile domain-containing protein</fullName>
    </recommendedName>
</protein>
<dbReference type="Gene3D" id="1.20.1250.20">
    <property type="entry name" value="MFS general substrate transporter like domains"/>
    <property type="match status" value="1"/>
</dbReference>
<keyword evidence="5 7" id="KW-0472">Membrane</keyword>
<feature type="domain" description="Major facilitator superfamily (MFS) profile" evidence="8">
    <location>
        <begin position="28"/>
        <end position="542"/>
    </location>
</feature>
<feature type="region of interest" description="Disordered" evidence="6">
    <location>
        <begin position="1"/>
        <end position="20"/>
    </location>
</feature>
<feature type="transmembrane region" description="Helical" evidence="7">
    <location>
        <begin position="447"/>
        <end position="468"/>
    </location>
</feature>
<evidence type="ECO:0000256" key="6">
    <source>
        <dbReference type="SAM" id="MobiDB-lite"/>
    </source>
</evidence>
<dbReference type="Proteomes" id="UP001213000">
    <property type="component" value="Unassembled WGS sequence"/>
</dbReference>
<feature type="transmembrane region" description="Helical" evidence="7">
    <location>
        <begin position="334"/>
        <end position="352"/>
    </location>
</feature>
<feature type="transmembrane region" description="Helical" evidence="7">
    <location>
        <begin position="411"/>
        <end position="435"/>
    </location>
</feature>
<dbReference type="PROSITE" id="PS50850">
    <property type="entry name" value="MFS"/>
    <property type="match status" value="1"/>
</dbReference>
<keyword evidence="2" id="KW-0813">Transport</keyword>
<feature type="compositionally biased region" description="Polar residues" evidence="6">
    <location>
        <begin position="8"/>
        <end position="18"/>
    </location>
</feature>
<dbReference type="GO" id="GO:0022857">
    <property type="term" value="F:transmembrane transporter activity"/>
    <property type="evidence" value="ECO:0007669"/>
    <property type="project" value="InterPro"/>
</dbReference>